<accession>A0A0D2WPB9</accession>
<organism evidence="4 5">
    <name type="scientific">Capsaspora owczarzaki (strain ATCC 30864)</name>
    <dbReference type="NCBI Taxonomy" id="595528"/>
    <lineage>
        <taxon>Eukaryota</taxon>
        <taxon>Filasterea</taxon>
        <taxon>Capsaspora</taxon>
    </lineage>
</organism>
<dbReference type="OMA" id="SVFKWEY"/>
<keyword evidence="4" id="KW-0808">Transferase</keyword>
<evidence type="ECO:0000256" key="2">
    <source>
        <dbReference type="SAM" id="MobiDB-lite"/>
    </source>
</evidence>
<dbReference type="OrthoDB" id="2193793at2759"/>
<dbReference type="AlphaFoldDB" id="A0A0D2WPB9"/>
<evidence type="ECO:0000313" key="5">
    <source>
        <dbReference type="Proteomes" id="UP000008743"/>
    </source>
</evidence>
<dbReference type="PANTHER" id="PTHR46656">
    <property type="entry name" value="PUTATIVE-RELATED"/>
    <property type="match status" value="1"/>
</dbReference>
<dbReference type="RefSeq" id="XP_004347818.1">
    <property type="nucleotide sequence ID" value="XM_004347768.2"/>
</dbReference>
<evidence type="ECO:0000313" key="4">
    <source>
        <dbReference type="EMBL" id="KJE93165.1"/>
    </source>
</evidence>
<evidence type="ECO:0000259" key="3">
    <source>
        <dbReference type="Pfam" id="PF00534"/>
    </source>
</evidence>
<dbReference type="Proteomes" id="UP000008743">
    <property type="component" value="Unassembled WGS sequence"/>
</dbReference>
<dbReference type="eggNOG" id="ENOG502QQT3">
    <property type="taxonomic scope" value="Eukaryota"/>
</dbReference>
<dbReference type="STRING" id="595528.A0A0D2WPB9"/>
<dbReference type="InParanoid" id="A0A0D2WPB9"/>
<feature type="region of interest" description="Disordered" evidence="2">
    <location>
        <begin position="536"/>
        <end position="555"/>
    </location>
</feature>
<feature type="domain" description="Glycosyl transferase family 1" evidence="3">
    <location>
        <begin position="397"/>
        <end position="452"/>
    </location>
</feature>
<dbReference type="EMBL" id="KE346365">
    <property type="protein sequence ID" value="KJE93165.1"/>
    <property type="molecule type" value="Genomic_DNA"/>
</dbReference>
<sequence>MARLRKVELALVLVAILAYYCIVEDGSSSILQGGRAIARQAISILPPETAVSVRFWLHQAEQQAAASRAALFTLLWPSSSEALHAANEQLSKDVRLTLWWMGPAFSGGGYSSELISFAKSLSPFVRMRITQHGDAFSWSFVAGLPKNVSALLHTLAATASQPGESIVVCHSEPGAWNPSLYRTSPCPVLELEEVSRREEVVGPKPSYPNDVARVHAEGRMRSAYTIGRTMFEADRIVPEWVRRCNAMDEVWVPTGFHVEAFAASGVHPDKIVKIPEAVDVEFFDPSKHLPMALPAGQLAVGQPIDTATATAADHFAFLSVFKWEPRKAWDVLIKAYLLEFASSAHRDKVALYLLTNPFHGDGNFELQIRQLITQTGDAELAQAPLDQLPPIYILDQHVPEEQLPSLYKAVNCVVIPSRGEGWGRPHVEAMAMGLPLIATNWSGPTEYLNSNNGYPLAIDGLTVIESGAYRGLKWAQPSLSHLRSLMRHVFVERNGDALRKGSQARRDMIAHYRPERVAQVVLARLLHIQRLVDDRKAKQQEQQQHQQQPADALVP</sequence>
<dbReference type="PANTHER" id="PTHR46656:SF3">
    <property type="entry name" value="PUTATIVE-RELATED"/>
    <property type="match status" value="1"/>
</dbReference>
<gene>
    <name evidence="4" type="ORF">CAOG_003993</name>
</gene>
<keyword evidence="5" id="KW-1185">Reference proteome</keyword>
<dbReference type="GO" id="GO:0016757">
    <property type="term" value="F:glycosyltransferase activity"/>
    <property type="evidence" value="ECO:0007669"/>
    <property type="project" value="UniProtKB-KW"/>
</dbReference>
<dbReference type="Pfam" id="PF00534">
    <property type="entry name" value="Glycos_transf_1"/>
    <property type="match status" value="1"/>
</dbReference>
<name>A0A0D2WPB9_CAPO3</name>
<evidence type="ECO:0000256" key="1">
    <source>
        <dbReference type="ARBA" id="ARBA00022676"/>
    </source>
</evidence>
<dbReference type="SUPFAM" id="SSF53756">
    <property type="entry name" value="UDP-Glycosyltransferase/glycogen phosphorylase"/>
    <property type="match status" value="1"/>
</dbReference>
<keyword evidence="1" id="KW-0328">Glycosyltransferase</keyword>
<dbReference type="InterPro" id="IPR001296">
    <property type="entry name" value="Glyco_trans_1"/>
</dbReference>
<dbReference type="Gene3D" id="3.40.50.2000">
    <property type="entry name" value="Glycogen Phosphorylase B"/>
    <property type="match status" value="1"/>
</dbReference>
<protein>
    <submittedName>
        <fullName evidence="4">Glycosyl transferase</fullName>
    </submittedName>
</protein>
<proteinExistence type="predicted"/>
<dbReference type="PhylomeDB" id="A0A0D2WPB9"/>
<reference evidence="5" key="1">
    <citation type="submission" date="2011-02" db="EMBL/GenBank/DDBJ databases">
        <title>The Genome Sequence of Capsaspora owczarzaki ATCC 30864.</title>
        <authorList>
            <person name="Russ C."/>
            <person name="Cuomo C."/>
            <person name="Burger G."/>
            <person name="Gray M.W."/>
            <person name="Holland P.W.H."/>
            <person name="King N."/>
            <person name="Lang F.B.F."/>
            <person name="Roger A.J."/>
            <person name="Ruiz-Trillo I."/>
            <person name="Young S.K."/>
            <person name="Zeng Q."/>
            <person name="Gargeya S."/>
            <person name="Alvarado L."/>
            <person name="Berlin A."/>
            <person name="Chapman S.B."/>
            <person name="Chen Z."/>
            <person name="Freedman E."/>
            <person name="Gellesch M."/>
            <person name="Goldberg J."/>
            <person name="Griggs A."/>
            <person name="Gujja S."/>
            <person name="Heilman E."/>
            <person name="Heiman D."/>
            <person name="Howarth C."/>
            <person name="Mehta T."/>
            <person name="Neiman D."/>
            <person name="Pearson M."/>
            <person name="Roberts A."/>
            <person name="Saif S."/>
            <person name="Shea T."/>
            <person name="Shenoy N."/>
            <person name="Sisk P."/>
            <person name="Stolte C."/>
            <person name="Sykes S."/>
            <person name="White J."/>
            <person name="Yandava C."/>
            <person name="Haas B."/>
            <person name="Nusbaum C."/>
            <person name="Birren B."/>
        </authorList>
    </citation>
    <scope>NUCLEOTIDE SEQUENCE</scope>
    <source>
        <strain evidence="5">ATCC 30864</strain>
    </source>
</reference>